<dbReference type="InterPro" id="IPR013154">
    <property type="entry name" value="ADH-like_N"/>
</dbReference>
<evidence type="ECO:0000313" key="7">
    <source>
        <dbReference type="EMBL" id="GGD29852.1"/>
    </source>
</evidence>
<comment type="similarity">
    <text evidence="2">Belongs to the zinc-containing alcohol dehydrogenase family.</text>
</comment>
<evidence type="ECO:0000256" key="5">
    <source>
        <dbReference type="ARBA" id="ARBA00023002"/>
    </source>
</evidence>
<dbReference type="AlphaFoldDB" id="A0A916Y440"/>
<dbReference type="GO" id="GO:0016616">
    <property type="term" value="F:oxidoreductase activity, acting on the CH-OH group of donors, NAD or NADP as acceptor"/>
    <property type="evidence" value="ECO:0007669"/>
    <property type="project" value="InterPro"/>
</dbReference>
<dbReference type="PANTHER" id="PTHR43161">
    <property type="entry name" value="SORBITOL DEHYDROGENASE"/>
    <property type="match status" value="1"/>
</dbReference>
<dbReference type="InterPro" id="IPR011032">
    <property type="entry name" value="GroES-like_sf"/>
</dbReference>
<dbReference type="PANTHER" id="PTHR43161:SF9">
    <property type="entry name" value="SORBITOL DEHYDROGENASE"/>
    <property type="match status" value="1"/>
</dbReference>
<dbReference type="Gene3D" id="3.90.180.10">
    <property type="entry name" value="Medium-chain alcohol dehydrogenases, catalytic domain"/>
    <property type="match status" value="1"/>
</dbReference>
<evidence type="ECO:0000256" key="1">
    <source>
        <dbReference type="ARBA" id="ARBA00001947"/>
    </source>
</evidence>
<dbReference type="EMBL" id="BMHO01000001">
    <property type="protein sequence ID" value="GGD29852.1"/>
    <property type="molecule type" value="Genomic_DNA"/>
</dbReference>
<keyword evidence="4" id="KW-0862">Zinc</keyword>
<evidence type="ECO:0000259" key="6">
    <source>
        <dbReference type="SMART" id="SM00829"/>
    </source>
</evidence>
<dbReference type="RefSeq" id="WP_229730914.1">
    <property type="nucleotide sequence ID" value="NZ_BMHO01000001.1"/>
</dbReference>
<accession>A0A916Y440</accession>
<sequence length="362" mass="37551">MNETEALRDKGSAAIPDTQRAAELHGARDVRIATRPVPSPAPDEVLVRVTAVGVCGSDVHFYQDGHLGDWQVEEPLVLGHEAGGAIVSVGADVDPGRIGERVSIEPQHPSTTSRETLRGAYNLDPDMRFYAVPGTDGAFQEYVTIQSHFAFAIPDSVSDEAAALMEPLSVAIATARKAGIQPGDRVLIAGAGPIGIVTAQVARAFGAADVIISDIAEARRKSALTFGATAAIDPAAGGLDEIAGTVDAFIDASGAAPAVKSGILTVRPGGRVVLVGMGLDELPLPISRIQNLELVVTGVFRYANTWPTAISLVADGRVDLDRMVTGRFGLDRVTDALESTANPATIKSVVTPAAADDAPESP</sequence>
<dbReference type="Pfam" id="PF00107">
    <property type="entry name" value="ADH_zinc_N"/>
    <property type="match status" value="1"/>
</dbReference>
<dbReference type="InterPro" id="IPR036291">
    <property type="entry name" value="NAD(P)-bd_dom_sf"/>
</dbReference>
<reference evidence="7" key="2">
    <citation type="submission" date="2020-09" db="EMBL/GenBank/DDBJ databases">
        <authorList>
            <person name="Sun Q."/>
            <person name="Zhou Y."/>
        </authorList>
    </citation>
    <scope>NUCLEOTIDE SEQUENCE</scope>
    <source>
        <strain evidence="7">CGMCC 1.15152</strain>
    </source>
</reference>
<dbReference type="Pfam" id="PF08240">
    <property type="entry name" value="ADH_N"/>
    <property type="match status" value="1"/>
</dbReference>
<comment type="cofactor">
    <cofactor evidence="1">
        <name>Zn(2+)</name>
        <dbReference type="ChEBI" id="CHEBI:29105"/>
    </cofactor>
</comment>
<dbReference type="Gene3D" id="3.40.50.720">
    <property type="entry name" value="NAD(P)-binding Rossmann-like Domain"/>
    <property type="match status" value="1"/>
</dbReference>
<feature type="domain" description="Enoyl reductase (ER)" evidence="6">
    <location>
        <begin position="26"/>
        <end position="350"/>
    </location>
</feature>
<dbReference type="InterPro" id="IPR045306">
    <property type="entry name" value="SDH-like"/>
</dbReference>
<keyword evidence="5" id="KW-0560">Oxidoreductase</keyword>
<dbReference type="SMART" id="SM00829">
    <property type="entry name" value="PKS_ER"/>
    <property type="match status" value="1"/>
</dbReference>
<evidence type="ECO:0000313" key="8">
    <source>
        <dbReference type="Proteomes" id="UP000633205"/>
    </source>
</evidence>
<name>A0A916Y440_9MICO</name>
<dbReference type="CDD" id="cd05285">
    <property type="entry name" value="sorbitol_DH"/>
    <property type="match status" value="1"/>
</dbReference>
<evidence type="ECO:0000256" key="4">
    <source>
        <dbReference type="ARBA" id="ARBA00022833"/>
    </source>
</evidence>
<evidence type="ECO:0000256" key="2">
    <source>
        <dbReference type="ARBA" id="ARBA00008072"/>
    </source>
</evidence>
<dbReference type="GO" id="GO:0046872">
    <property type="term" value="F:metal ion binding"/>
    <property type="evidence" value="ECO:0007669"/>
    <property type="project" value="UniProtKB-KW"/>
</dbReference>
<gene>
    <name evidence="7" type="ORF">GCM10010915_07600</name>
</gene>
<keyword evidence="3" id="KW-0479">Metal-binding</keyword>
<dbReference type="InterPro" id="IPR013149">
    <property type="entry name" value="ADH-like_C"/>
</dbReference>
<protein>
    <submittedName>
        <fullName evidence="7">Sorbitol dehydrogenase</fullName>
    </submittedName>
</protein>
<organism evidence="7 8">
    <name type="scientific">Microbacterium faecale</name>
    <dbReference type="NCBI Taxonomy" id="1804630"/>
    <lineage>
        <taxon>Bacteria</taxon>
        <taxon>Bacillati</taxon>
        <taxon>Actinomycetota</taxon>
        <taxon>Actinomycetes</taxon>
        <taxon>Micrococcales</taxon>
        <taxon>Microbacteriaceae</taxon>
        <taxon>Microbacterium</taxon>
    </lineage>
</organism>
<keyword evidence="8" id="KW-1185">Reference proteome</keyword>
<dbReference type="SUPFAM" id="SSF51735">
    <property type="entry name" value="NAD(P)-binding Rossmann-fold domains"/>
    <property type="match status" value="1"/>
</dbReference>
<reference evidence="7" key="1">
    <citation type="journal article" date="2014" name="Int. J. Syst. Evol. Microbiol.">
        <title>Complete genome sequence of Corynebacterium casei LMG S-19264T (=DSM 44701T), isolated from a smear-ripened cheese.</title>
        <authorList>
            <consortium name="US DOE Joint Genome Institute (JGI-PGF)"/>
            <person name="Walter F."/>
            <person name="Albersmeier A."/>
            <person name="Kalinowski J."/>
            <person name="Ruckert C."/>
        </authorList>
    </citation>
    <scope>NUCLEOTIDE SEQUENCE</scope>
    <source>
        <strain evidence="7">CGMCC 1.15152</strain>
    </source>
</reference>
<evidence type="ECO:0000256" key="3">
    <source>
        <dbReference type="ARBA" id="ARBA00022723"/>
    </source>
</evidence>
<dbReference type="SUPFAM" id="SSF50129">
    <property type="entry name" value="GroES-like"/>
    <property type="match status" value="1"/>
</dbReference>
<comment type="caution">
    <text evidence="7">The sequence shown here is derived from an EMBL/GenBank/DDBJ whole genome shotgun (WGS) entry which is preliminary data.</text>
</comment>
<proteinExistence type="inferred from homology"/>
<dbReference type="InterPro" id="IPR020843">
    <property type="entry name" value="ER"/>
</dbReference>
<dbReference type="Proteomes" id="UP000633205">
    <property type="component" value="Unassembled WGS sequence"/>
</dbReference>